<evidence type="ECO:0000256" key="2">
    <source>
        <dbReference type="ARBA" id="ARBA00022771"/>
    </source>
</evidence>
<reference evidence="10" key="1">
    <citation type="submission" date="2017-02" db="UniProtKB">
        <authorList>
            <consortium name="WormBaseParasite"/>
        </authorList>
    </citation>
    <scope>IDENTIFICATION</scope>
</reference>
<evidence type="ECO:0000256" key="4">
    <source>
        <dbReference type="ARBA" id="ARBA00037746"/>
    </source>
</evidence>
<protein>
    <recommendedName>
        <fullName evidence="5">Protein SREK1IP1</fullName>
    </recommendedName>
</protein>
<keyword evidence="2 6" id="KW-0863">Zinc-finger</keyword>
<evidence type="ECO:0000256" key="3">
    <source>
        <dbReference type="ARBA" id="ARBA00022833"/>
    </source>
</evidence>
<accession>A0A0N4V1Z4</accession>
<reference evidence="8 9" key="2">
    <citation type="submission" date="2018-10" db="EMBL/GenBank/DDBJ databases">
        <authorList>
            <consortium name="Pathogen Informatics"/>
        </authorList>
    </citation>
    <scope>NUCLEOTIDE SEQUENCE [LARGE SCALE GENOMIC DNA]</scope>
</reference>
<keyword evidence="9" id="KW-1185">Reference proteome</keyword>
<dbReference type="Proteomes" id="UP000274131">
    <property type="component" value="Unassembled WGS sequence"/>
</dbReference>
<proteinExistence type="predicted"/>
<name>A0A0N4V1Z4_ENTVE</name>
<dbReference type="WBParaSite" id="EVEC_0000399801-mRNA-1">
    <property type="protein sequence ID" value="EVEC_0000399801-mRNA-1"/>
    <property type="gene ID" value="EVEC_0000399801"/>
</dbReference>
<dbReference type="STRING" id="51028.A0A0N4V1Z4"/>
<evidence type="ECO:0000313" key="9">
    <source>
        <dbReference type="Proteomes" id="UP000274131"/>
    </source>
</evidence>
<keyword evidence="1" id="KW-0479">Metal-binding</keyword>
<sequence>MQYGYRPQTVADFAVLSASDFLSAIVRLCRPLLLSMANFEPLPFRRKFGANSEEKTDGSHKPMEESPFIDVSGATVVRAVVTGACRKCGYVGHLAYQCRNFLQPKESEAVLDVSSTSSDSDYETPLVFKSELEFISMKLGIN</sequence>
<evidence type="ECO:0000313" key="10">
    <source>
        <dbReference type="WBParaSite" id="EVEC_0000399801-mRNA-1"/>
    </source>
</evidence>
<dbReference type="PANTHER" id="PTHR31437:SF1">
    <property type="entry name" value="PROTEIN SREK1IP1"/>
    <property type="match status" value="1"/>
</dbReference>
<gene>
    <name evidence="8" type="ORF">EVEC_LOCUS3706</name>
</gene>
<dbReference type="InterPro" id="IPR001878">
    <property type="entry name" value="Znf_CCHC"/>
</dbReference>
<evidence type="ECO:0000313" key="8">
    <source>
        <dbReference type="EMBL" id="VDD88563.1"/>
    </source>
</evidence>
<organism evidence="10">
    <name type="scientific">Enterobius vermicularis</name>
    <name type="common">Human pinworm</name>
    <dbReference type="NCBI Taxonomy" id="51028"/>
    <lineage>
        <taxon>Eukaryota</taxon>
        <taxon>Metazoa</taxon>
        <taxon>Ecdysozoa</taxon>
        <taxon>Nematoda</taxon>
        <taxon>Chromadorea</taxon>
        <taxon>Rhabditida</taxon>
        <taxon>Spirurina</taxon>
        <taxon>Oxyuridomorpha</taxon>
        <taxon>Oxyuroidea</taxon>
        <taxon>Oxyuridae</taxon>
        <taxon>Enterobius</taxon>
    </lineage>
</organism>
<dbReference type="EMBL" id="UXUI01007661">
    <property type="protein sequence ID" value="VDD88563.1"/>
    <property type="molecule type" value="Genomic_DNA"/>
</dbReference>
<evidence type="ECO:0000256" key="6">
    <source>
        <dbReference type="PROSITE-ProRule" id="PRU00047"/>
    </source>
</evidence>
<dbReference type="PANTHER" id="PTHR31437">
    <property type="entry name" value="SREK1IP1 FAMILY MEMBER"/>
    <property type="match status" value="1"/>
</dbReference>
<dbReference type="GO" id="GO:0019899">
    <property type="term" value="F:enzyme binding"/>
    <property type="evidence" value="ECO:0007669"/>
    <property type="project" value="UniProtKB-ARBA"/>
</dbReference>
<dbReference type="OrthoDB" id="5984709at2759"/>
<keyword evidence="3" id="KW-0862">Zinc</keyword>
<feature type="domain" description="CCHC-type" evidence="7">
    <location>
        <begin position="85"/>
        <end position="100"/>
    </location>
</feature>
<dbReference type="SUPFAM" id="SSF57756">
    <property type="entry name" value="Retrovirus zinc finger-like domains"/>
    <property type="match status" value="1"/>
</dbReference>
<comment type="function">
    <text evidence="4">Possible splicing regulator involved in the control of cellular survival.</text>
</comment>
<evidence type="ECO:0000256" key="1">
    <source>
        <dbReference type="ARBA" id="ARBA00022723"/>
    </source>
</evidence>
<dbReference type="GO" id="GO:0008270">
    <property type="term" value="F:zinc ion binding"/>
    <property type="evidence" value="ECO:0007669"/>
    <property type="project" value="UniProtKB-KW"/>
</dbReference>
<dbReference type="AlphaFoldDB" id="A0A0N4V1Z4"/>
<evidence type="ECO:0000259" key="7">
    <source>
        <dbReference type="PROSITE" id="PS50158"/>
    </source>
</evidence>
<evidence type="ECO:0000256" key="5">
    <source>
        <dbReference type="ARBA" id="ARBA00039180"/>
    </source>
</evidence>
<dbReference type="GO" id="GO:0003676">
    <property type="term" value="F:nucleic acid binding"/>
    <property type="evidence" value="ECO:0007669"/>
    <property type="project" value="InterPro"/>
</dbReference>
<dbReference type="InterPro" id="IPR036875">
    <property type="entry name" value="Znf_CCHC_sf"/>
</dbReference>
<dbReference type="PROSITE" id="PS50158">
    <property type="entry name" value="ZF_CCHC"/>
    <property type="match status" value="1"/>
</dbReference>